<organism evidence="13">
    <name type="scientific">Larimichthys crocea</name>
    <name type="common">Large yellow croaker</name>
    <name type="synonym">Pseudosciaena crocea</name>
    <dbReference type="NCBI Taxonomy" id="215358"/>
    <lineage>
        <taxon>Eukaryota</taxon>
        <taxon>Metazoa</taxon>
        <taxon>Chordata</taxon>
        <taxon>Craniata</taxon>
        <taxon>Vertebrata</taxon>
        <taxon>Euteleostomi</taxon>
        <taxon>Actinopterygii</taxon>
        <taxon>Neopterygii</taxon>
        <taxon>Teleostei</taxon>
        <taxon>Neoteleostei</taxon>
        <taxon>Acanthomorphata</taxon>
        <taxon>Eupercaria</taxon>
        <taxon>Sciaenidae</taxon>
        <taxon>Larimichthys</taxon>
    </lineage>
</organism>
<evidence type="ECO:0000256" key="7">
    <source>
        <dbReference type="ARBA" id="ARBA00023015"/>
    </source>
</evidence>
<feature type="compositionally biased region" description="Basic and acidic residues" evidence="11">
    <location>
        <begin position="159"/>
        <end position="171"/>
    </location>
</feature>
<feature type="compositionally biased region" description="Polar residues" evidence="11">
    <location>
        <begin position="477"/>
        <end position="492"/>
    </location>
</feature>
<feature type="compositionally biased region" description="Basic and acidic residues" evidence="11">
    <location>
        <begin position="276"/>
        <end position="285"/>
    </location>
</feature>
<dbReference type="InterPro" id="IPR036236">
    <property type="entry name" value="Znf_C2H2_sf"/>
</dbReference>
<feature type="compositionally biased region" description="Basic and acidic residues" evidence="11">
    <location>
        <begin position="77"/>
        <end position="94"/>
    </location>
</feature>
<evidence type="ECO:0000259" key="12">
    <source>
        <dbReference type="PROSITE" id="PS50157"/>
    </source>
</evidence>
<feature type="compositionally biased region" description="Acidic residues" evidence="11">
    <location>
        <begin position="403"/>
        <end position="426"/>
    </location>
</feature>
<sequence>MEKDPMNKLKTDAIVNVSADNYHENISKPKSDYGKQRKEQCTNSTVAAVGENSTPVHQYRLVRQNNIQVPEILVTEEPDREHETQTTEPADKPADQFSWPQRSESLSKLPAEKLPPKKKRIRLAQMDHSSGESSFESSLSRSLSRDSSLSRCSSISASFDRDELSRSESPSRGECISKIPENQGLPTSFNTLGVPGMMRRAASEQITCTQPSVEISCDYRSKSFDCGNVSPSRSLSPTGQPKSGQISQVAQVPITQKSTSIETRSKVQPETQANNESDKEMASKTEPRRVKIFDGGYKSNEEYVYVRGRGRGKYICEECGIRCKKPSMLRKHIRTHSDVRPYHCVHCNFSFKTKGNLTKHMKSKAHSKKCMEMGVPEGLVDDQDAEDSGDRSQVSSADRQDSDGDDSDGPDDEENDDIEEEEDDSQAESGLSTNPSVSASPQHIPSKETEVPPSALLAQMSISSVSLPLSQHPAPESHTSGSESVPMTSPVSLSKQISISGSCCSSMPLPCSPPPVATTSDSYTSDTESVHMMSPVSPCRQMSIDYPDFDVPPSPPVPGKGSKLGQVRPMYSHCLSFHRSLSDSFHSYPYPYFESCMRGISTKLL</sequence>
<evidence type="ECO:0000256" key="9">
    <source>
        <dbReference type="ARBA" id="ARBA00023242"/>
    </source>
</evidence>
<dbReference type="Gene3D" id="3.30.160.60">
    <property type="entry name" value="Classic Zinc Finger"/>
    <property type="match status" value="2"/>
</dbReference>
<evidence type="ECO:0000256" key="6">
    <source>
        <dbReference type="ARBA" id="ARBA00022833"/>
    </source>
</evidence>
<feature type="compositionally biased region" description="Polar residues" evidence="11">
    <location>
        <begin position="230"/>
        <end position="275"/>
    </location>
</feature>
<keyword evidence="4" id="KW-0677">Repeat</keyword>
<feature type="region of interest" description="Disordered" evidence="11">
    <location>
        <begin position="466"/>
        <end position="492"/>
    </location>
</feature>
<keyword evidence="2" id="KW-0597">Phosphoprotein</keyword>
<reference evidence="13" key="1">
    <citation type="journal article" date="2015" name="PLoS Genet.">
        <title>Genome Sequencing of the Perciform Fish Larimichthys crocea Provides Insights into Molecular and Genetic Mechanisms of Stress Adaptation.</title>
        <authorList>
            <person name="Ao J."/>
            <person name="Mu Y."/>
            <person name="Xiang L.X."/>
            <person name="Fan D."/>
            <person name="Feng M."/>
            <person name="Zhang S."/>
            <person name="Shi Q."/>
            <person name="Zhu L.Y."/>
            <person name="Li T."/>
            <person name="Ding Y."/>
            <person name="Nie L."/>
            <person name="Li Q."/>
            <person name="Dong W.R."/>
            <person name="Jiang L."/>
            <person name="Sun B."/>
            <person name="Zhang X."/>
            <person name="Li M."/>
            <person name="Zhang H.Q."/>
            <person name="Xie S."/>
            <person name="Zhu Y."/>
            <person name="Jiang X."/>
            <person name="Wang X."/>
            <person name="Mu P."/>
            <person name="Chen W."/>
            <person name="Yue Z."/>
            <person name="Wang Z."/>
            <person name="Wang J."/>
            <person name="Shao J.Z."/>
            <person name="Chen X."/>
        </authorList>
    </citation>
    <scope>NUCLEOTIDE SEQUENCE [LARGE SCALE GENOMIC DNA]</scope>
    <source>
        <strain evidence="13">SSNF</strain>
        <tissue evidence="13">Blood</tissue>
    </source>
</reference>
<feature type="compositionally biased region" description="Polar residues" evidence="11">
    <location>
        <begin position="430"/>
        <end position="443"/>
    </location>
</feature>
<protein>
    <submittedName>
        <fullName evidence="13">Zinc finger protein 40</fullName>
    </submittedName>
</protein>
<feature type="region of interest" description="Disordered" evidence="11">
    <location>
        <begin position="230"/>
        <end position="285"/>
    </location>
</feature>
<keyword evidence="3" id="KW-0479">Metal-binding</keyword>
<evidence type="ECO:0000256" key="10">
    <source>
        <dbReference type="PROSITE-ProRule" id="PRU00042"/>
    </source>
</evidence>
<dbReference type="Pfam" id="PF00096">
    <property type="entry name" value="zf-C2H2"/>
    <property type="match status" value="2"/>
</dbReference>
<dbReference type="GO" id="GO:0000981">
    <property type="term" value="F:DNA-binding transcription factor activity, RNA polymerase II-specific"/>
    <property type="evidence" value="ECO:0007669"/>
    <property type="project" value="TreeGrafter"/>
</dbReference>
<gene>
    <name evidence="13" type="ORF">EH28_01043</name>
</gene>
<dbReference type="InterPro" id="IPR051969">
    <property type="entry name" value="Zinc-finger_DNA-bd_regulators"/>
</dbReference>
<feature type="region of interest" description="Disordered" evidence="11">
    <location>
        <begin position="152"/>
        <end position="188"/>
    </location>
</feature>
<dbReference type="eggNOG" id="KOG1721">
    <property type="taxonomic scope" value="Eukaryota"/>
</dbReference>
<evidence type="ECO:0000256" key="5">
    <source>
        <dbReference type="ARBA" id="ARBA00022771"/>
    </source>
</evidence>
<dbReference type="SUPFAM" id="SSF57667">
    <property type="entry name" value="beta-beta-alpha zinc fingers"/>
    <property type="match status" value="1"/>
</dbReference>
<comment type="subcellular location">
    <subcellularLocation>
        <location evidence="1">Nucleus</location>
    </subcellularLocation>
</comment>
<dbReference type="PANTHER" id="PTHR45944:SF3">
    <property type="entry name" value="ZINC FINGER PROTEIN 40"/>
    <property type="match status" value="1"/>
</dbReference>
<dbReference type="FunFam" id="3.30.160.60:FF:000083">
    <property type="entry name" value="Immunodeficiency virus type I enhancer binding protein 1"/>
    <property type="match status" value="1"/>
</dbReference>
<dbReference type="PROSITE" id="PS00028">
    <property type="entry name" value="ZINC_FINGER_C2H2_1"/>
    <property type="match status" value="2"/>
</dbReference>
<dbReference type="AlphaFoldDB" id="A0A0F8B167"/>
<dbReference type="EMBL" id="KQ041986">
    <property type="protein sequence ID" value="KKF19771.1"/>
    <property type="molecule type" value="Genomic_DNA"/>
</dbReference>
<evidence type="ECO:0000256" key="8">
    <source>
        <dbReference type="ARBA" id="ARBA00023163"/>
    </source>
</evidence>
<dbReference type="GO" id="GO:0005634">
    <property type="term" value="C:nucleus"/>
    <property type="evidence" value="ECO:0007669"/>
    <property type="project" value="UniProtKB-SubCell"/>
</dbReference>
<feature type="domain" description="C2H2-type" evidence="12">
    <location>
        <begin position="342"/>
        <end position="371"/>
    </location>
</feature>
<dbReference type="GO" id="GO:0000978">
    <property type="term" value="F:RNA polymerase II cis-regulatory region sequence-specific DNA binding"/>
    <property type="evidence" value="ECO:0007669"/>
    <property type="project" value="TreeGrafter"/>
</dbReference>
<evidence type="ECO:0000313" key="13">
    <source>
        <dbReference type="EMBL" id="KKF19771.1"/>
    </source>
</evidence>
<feature type="compositionally biased region" description="Basic and acidic residues" evidence="11">
    <location>
        <begin position="21"/>
        <end position="39"/>
    </location>
</feature>
<feature type="region of interest" description="Disordered" evidence="11">
    <location>
        <begin position="20"/>
        <end position="39"/>
    </location>
</feature>
<keyword evidence="8" id="KW-0804">Transcription</keyword>
<feature type="domain" description="C2H2-type" evidence="12">
    <location>
        <begin position="314"/>
        <end position="341"/>
    </location>
</feature>
<dbReference type="InterPro" id="IPR013087">
    <property type="entry name" value="Znf_C2H2_type"/>
</dbReference>
<dbReference type="SMART" id="SM00355">
    <property type="entry name" value="ZnF_C2H2"/>
    <property type="match status" value="2"/>
</dbReference>
<feature type="region of interest" description="Disordered" evidence="11">
    <location>
        <begin position="379"/>
        <end position="451"/>
    </location>
</feature>
<evidence type="ECO:0000256" key="1">
    <source>
        <dbReference type="ARBA" id="ARBA00004123"/>
    </source>
</evidence>
<evidence type="ECO:0000256" key="2">
    <source>
        <dbReference type="ARBA" id="ARBA00022553"/>
    </source>
</evidence>
<keyword evidence="9" id="KW-0539">Nucleus</keyword>
<evidence type="ECO:0000256" key="11">
    <source>
        <dbReference type="SAM" id="MobiDB-lite"/>
    </source>
</evidence>
<evidence type="ECO:0000256" key="4">
    <source>
        <dbReference type="ARBA" id="ARBA00022737"/>
    </source>
</evidence>
<evidence type="ECO:0000256" key="3">
    <source>
        <dbReference type="ARBA" id="ARBA00022723"/>
    </source>
</evidence>
<keyword evidence="5 10" id="KW-0863">Zinc-finger</keyword>
<name>A0A0F8B167_LARCR</name>
<proteinExistence type="predicted"/>
<dbReference type="PROSITE" id="PS50157">
    <property type="entry name" value="ZINC_FINGER_C2H2_2"/>
    <property type="match status" value="2"/>
</dbReference>
<dbReference type="FunFam" id="3.30.160.60:FF:000033">
    <property type="entry name" value="Immunodeficiency virus type I enhancer binding protein 1"/>
    <property type="match status" value="1"/>
</dbReference>
<feature type="region of interest" description="Disordered" evidence="11">
    <location>
        <begin position="74"/>
        <end position="118"/>
    </location>
</feature>
<dbReference type="GO" id="GO:0008270">
    <property type="term" value="F:zinc ion binding"/>
    <property type="evidence" value="ECO:0007669"/>
    <property type="project" value="UniProtKB-KW"/>
</dbReference>
<keyword evidence="7" id="KW-0805">Transcription regulation</keyword>
<keyword evidence="6" id="KW-0862">Zinc</keyword>
<dbReference type="PANTHER" id="PTHR45944">
    <property type="entry name" value="SCHNURRI, ISOFORM F"/>
    <property type="match status" value="1"/>
</dbReference>
<accession>A0A0F8B167</accession>